<evidence type="ECO:0000313" key="1">
    <source>
        <dbReference type="EMBL" id="GAB1584654.1"/>
    </source>
</evidence>
<proteinExistence type="predicted"/>
<reference evidence="1 2" key="1">
    <citation type="submission" date="2024-10" db="EMBL/GenBank/DDBJ databases">
        <title>Isolation, draft genome sequencing and identification of Phyllobacterium sp. NSA23, isolated from leaf soil.</title>
        <authorList>
            <person name="Akita H."/>
        </authorList>
    </citation>
    <scope>NUCLEOTIDE SEQUENCE [LARGE SCALE GENOMIC DNA]</scope>
    <source>
        <strain evidence="1 2">NSA23</strain>
    </source>
</reference>
<name>A0ABQ0H6V5_9HYPH</name>
<accession>A0ABQ0H6V5</accession>
<organism evidence="1 2">
    <name type="scientific">Phyllobacterium phragmitis</name>
    <dbReference type="NCBI Taxonomy" id="2670329"/>
    <lineage>
        <taxon>Bacteria</taxon>
        <taxon>Pseudomonadati</taxon>
        <taxon>Pseudomonadota</taxon>
        <taxon>Alphaproteobacteria</taxon>
        <taxon>Hyphomicrobiales</taxon>
        <taxon>Phyllobacteriaceae</taxon>
        <taxon>Phyllobacterium</taxon>
    </lineage>
</organism>
<dbReference type="EMBL" id="BAAFZP010000002">
    <property type="protein sequence ID" value="GAB1584654.1"/>
    <property type="molecule type" value="Genomic_DNA"/>
</dbReference>
<gene>
    <name evidence="1" type="ORF">PPNSA23_45970</name>
</gene>
<protein>
    <submittedName>
        <fullName evidence="1">Uncharacterized protein</fullName>
    </submittedName>
</protein>
<dbReference type="Proteomes" id="UP001628091">
    <property type="component" value="Unassembled WGS sequence"/>
</dbReference>
<sequence>MSRQPAISVAAKASTRAPAIFLSSLRRMVFSDPGPLAFVVASGLSPVSTDSHVAPATAAVAAVVDIEPMTIGTDADARQALRLDEPQAG</sequence>
<evidence type="ECO:0000313" key="2">
    <source>
        <dbReference type="Proteomes" id="UP001628091"/>
    </source>
</evidence>
<keyword evidence="2" id="KW-1185">Reference proteome</keyword>
<comment type="caution">
    <text evidence="1">The sequence shown here is derived from an EMBL/GenBank/DDBJ whole genome shotgun (WGS) entry which is preliminary data.</text>
</comment>